<feature type="region of interest" description="Disordered" evidence="3">
    <location>
        <begin position="403"/>
        <end position="458"/>
    </location>
</feature>
<dbReference type="SUPFAM" id="SSF54211">
    <property type="entry name" value="Ribosomal protein S5 domain 2-like"/>
    <property type="match status" value="1"/>
</dbReference>
<evidence type="ECO:0000256" key="2">
    <source>
        <dbReference type="ARBA" id="ARBA00022763"/>
    </source>
</evidence>
<dbReference type="Pfam" id="PF13589">
    <property type="entry name" value="HATPase_c_3"/>
    <property type="match status" value="1"/>
</dbReference>
<evidence type="ECO:0000259" key="4">
    <source>
        <dbReference type="SMART" id="SM01340"/>
    </source>
</evidence>
<evidence type="ECO:0000256" key="3">
    <source>
        <dbReference type="SAM" id="MobiDB-lite"/>
    </source>
</evidence>
<dbReference type="Gene3D" id="3.30.230.10">
    <property type="match status" value="1"/>
</dbReference>
<feature type="domain" description="DNA mismatch repair protein S5" evidence="4">
    <location>
        <begin position="244"/>
        <end position="370"/>
    </location>
</feature>
<dbReference type="InterPro" id="IPR020568">
    <property type="entry name" value="Ribosomal_Su5_D2-typ_SF"/>
</dbReference>
<dbReference type="Proteomes" id="UP001590951">
    <property type="component" value="Unassembled WGS sequence"/>
</dbReference>
<organism evidence="5 6">
    <name type="scientific">Lepraria finkii</name>
    <dbReference type="NCBI Taxonomy" id="1340010"/>
    <lineage>
        <taxon>Eukaryota</taxon>
        <taxon>Fungi</taxon>
        <taxon>Dikarya</taxon>
        <taxon>Ascomycota</taxon>
        <taxon>Pezizomycotina</taxon>
        <taxon>Lecanoromycetes</taxon>
        <taxon>OSLEUM clade</taxon>
        <taxon>Lecanoromycetidae</taxon>
        <taxon>Lecanorales</taxon>
        <taxon>Lecanorineae</taxon>
        <taxon>Stereocaulaceae</taxon>
        <taxon>Lepraria</taxon>
    </lineage>
</organism>
<dbReference type="PANTHER" id="PTHR10073">
    <property type="entry name" value="DNA MISMATCH REPAIR PROTEIN MLH, PMS, MUTL"/>
    <property type="match status" value="1"/>
</dbReference>
<feature type="region of interest" description="Disordered" evidence="3">
    <location>
        <begin position="551"/>
        <end position="661"/>
    </location>
</feature>
<feature type="compositionally biased region" description="Polar residues" evidence="3">
    <location>
        <begin position="403"/>
        <end position="420"/>
    </location>
</feature>
<evidence type="ECO:0000256" key="1">
    <source>
        <dbReference type="ARBA" id="ARBA00006082"/>
    </source>
</evidence>
<reference evidence="5 6" key="1">
    <citation type="submission" date="2024-09" db="EMBL/GenBank/DDBJ databases">
        <title>Rethinking Asexuality: The Enigmatic Case of Functional Sexual Genes in Lepraria (Stereocaulaceae).</title>
        <authorList>
            <person name="Doellman M."/>
            <person name="Sun Y."/>
            <person name="Barcenas-Pena A."/>
            <person name="Lumbsch H.T."/>
            <person name="Grewe F."/>
        </authorList>
    </citation>
    <scope>NUCLEOTIDE SEQUENCE [LARGE SCALE GENOMIC DNA]</scope>
    <source>
        <strain evidence="5 6">Grewe 0041</strain>
    </source>
</reference>
<dbReference type="Gene3D" id="3.30.565.10">
    <property type="entry name" value="Histidine kinase-like ATPase, C-terminal domain"/>
    <property type="match status" value="1"/>
</dbReference>
<dbReference type="PROSITE" id="PS00058">
    <property type="entry name" value="DNA_MISMATCH_REPAIR_1"/>
    <property type="match status" value="1"/>
</dbReference>
<dbReference type="PANTHER" id="PTHR10073:SF41">
    <property type="entry name" value="MISMATCH REPAIR PROTEIN, PUTATIVE (AFU_ORTHOLOGUE AFUA_8G05820)-RELATED"/>
    <property type="match status" value="1"/>
</dbReference>
<feature type="compositionally biased region" description="Polar residues" evidence="3">
    <location>
        <begin position="570"/>
        <end position="582"/>
    </location>
</feature>
<evidence type="ECO:0000313" key="6">
    <source>
        <dbReference type="Proteomes" id="UP001590951"/>
    </source>
</evidence>
<name>A0ABR4BLD0_9LECA</name>
<evidence type="ECO:0000313" key="5">
    <source>
        <dbReference type="EMBL" id="KAL2058610.1"/>
    </source>
</evidence>
<gene>
    <name evidence="5" type="ORF">ABVK25_001338</name>
</gene>
<dbReference type="NCBIfam" id="TIGR00585">
    <property type="entry name" value="mutl"/>
    <property type="match status" value="1"/>
</dbReference>
<dbReference type="InterPro" id="IPR014762">
    <property type="entry name" value="DNA_mismatch_repair_CS"/>
</dbReference>
<dbReference type="InterPro" id="IPR036890">
    <property type="entry name" value="HATPase_C_sf"/>
</dbReference>
<dbReference type="InterPro" id="IPR038973">
    <property type="entry name" value="MutL/Mlh/Pms-like"/>
</dbReference>
<feature type="region of interest" description="Disordered" evidence="3">
    <location>
        <begin position="852"/>
        <end position="871"/>
    </location>
</feature>
<feature type="compositionally biased region" description="Polar residues" evidence="3">
    <location>
        <begin position="433"/>
        <end position="446"/>
    </location>
</feature>
<dbReference type="InterPro" id="IPR013507">
    <property type="entry name" value="DNA_mismatch_S5_2-like"/>
</dbReference>
<protein>
    <recommendedName>
        <fullName evidence="4">DNA mismatch repair protein S5 domain-containing protein</fullName>
    </recommendedName>
</protein>
<dbReference type="InterPro" id="IPR014721">
    <property type="entry name" value="Ribsml_uS5_D2-typ_fold_subgr"/>
</dbReference>
<feature type="compositionally biased region" description="Basic residues" evidence="3">
    <location>
        <begin position="642"/>
        <end position="653"/>
    </location>
</feature>
<feature type="region of interest" description="Disordered" evidence="3">
    <location>
        <begin position="693"/>
        <end position="725"/>
    </location>
</feature>
<keyword evidence="2" id="KW-0227">DNA damage</keyword>
<comment type="similarity">
    <text evidence="1">Belongs to the DNA mismatch repair MutL/HexB family.</text>
</comment>
<feature type="compositionally biased region" description="Polar residues" evidence="3">
    <location>
        <begin position="855"/>
        <end position="865"/>
    </location>
</feature>
<dbReference type="EMBL" id="JBHFEH010000002">
    <property type="protein sequence ID" value="KAL2058610.1"/>
    <property type="molecule type" value="Genomic_DNA"/>
</dbReference>
<dbReference type="InterPro" id="IPR002099">
    <property type="entry name" value="MutL/Mlh/PMS"/>
</dbReference>
<comment type="caution">
    <text evidence="5">The sequence shown here is derived from an EMBL/GenBank/DDBJ whole genome shotgun (WGS) entry which is preliminary data.</text>
</comment>
<feature type="compositionally biased region" description="Basic and acidic residues" evidence="3">
    <location>
        <begin position="423"/>
        <end position="432"/>
    </location>
</feature>
<keyword evidence="6" id="KW-1185">Reference proteome</keyword>
<accession>A0ABR4BLD0</accession>
<sequence>MPVAALPTNTVRAIGSAQTLTDSASLVKELIDNAIDGRATSISIEISANTLNDIRVKDNGHGIAPEDRAMICQRHCTSKIRHPEDLRDIGGRSLGFRGEALASATEMSGCLTIATRIEGEETASELKFDRQGHIASEKRTSLPVGTTVRVEKFLDPLPVRRQAVEKTSTKLLAKVKRMLQAYTLARPHLRLSLKILKAKNDKGNWKYTGVGHSKTRASAFDAATESIGKKVPDQCQLICSSWSSAGQQANGTSEALGGTESQDEMYTFEAVLAKFECDGSLISNIGQYVSVDSRPVSCARGTLKQIVTFYKSHLRSLNTNGDDSKLVDPFLCMNIACPRGSYDANVEPAKDDILFANPDLLLRLAEKFFQSIYGERQPTLLNNTGPSRPAGISVVLARKTPLNENATKSRTLPAITSYQAPPSHEEPSRRDLTSPTSLSLQASARPTRTEALPPVDDSLRHHSHRVNRLSDELDALDQDLSMISPSQDGVFAQSSSDIICEFPPKKSTWKPSMYAEDEDDMEELDDVLFQQATPALEDDIDEDNLRNVEVSNPKTVAKLNAPFRPPGRSPQPTASVKSNGQLPTPGRQLDDAGTFTEPSADDLPQCSTSSVPGPIMYRPSPHGLLDGPFTSSPSPFPFPLRARGKPRGGHSGRRTVGSNRERYGIGGLDTWVQRSITDSGETYNIGADSRVIDSSIDPNHPQHRRDFVSAGSLPIGTPLSDIPDAYQRSRQNLGPRKQQQGALNRPFISPVHDPKRVLFNTGEKSWRRQTQQDRSRESLQNAAVVGTLMLRDTEDEDFPIPAPLDTSVRPMHPSLADTMDYEARKQKAIGQRRELLRQQAAVEKQNARDLANAVADTSSNKTPTKTPHKNRQNKAIAALHTNEDPSAAATYPEGPPAFEAGDPRAYLLKVQQREDAEQQAGPTATKSKWRKTTMLPFETVREDAYIGDLVLQVDTADLDIETQMENGNDIEAFSTPTTEQIKAWEETLKEMVKSSYRIEGMSPEEEMDGDLDVDLVAILQDHAGQTADLTVS</sequence>
<dbReference type="SUPFAM" id="SSF55874">
    <property type="entry name" value="ATPase domain of HSP90 chaperone/DNA topoisomerase II/histidine kinase"/>
    <property type="match status" value="1"/>
</dbReference>
<proteinExistence type="inferred from homology"/>
<dbReference type="SMART" id="SM01340">
    <property type="entry name" value="DNA_mis_repair"/>
    <property type="match status" value="1"/>
</dbReference>